<comment type="caution">
    <text evidence="1">The sequence shown here is derived from an EMBL/GenBank/DDBJ whole genome shotgun (WGS) entry which is preliminary data.</text>
</comment>
<evidence type="ECO:0008006" key="3">
    <source>
        <dbReference type="Google" id="ProtNLM"/>
    </source>
</evidence>
<accession>A0ABV1E4U2</accession>
<evidence type="ECO:0000313" key="2">
    <source>
        <dbReference type="Proteomes" id="UP001489509"/>
    </source>
</evidence>
<gene>
    <name evidence="1" type="ORF">WMO26_09495</name>
</gene>
<name>A0ABV1E4U2_9FIRM</name>
<keyword evidence="2" id="KW-1185">Reference proteome</keyword>
<dbReference type="Proteomes" id="UP001489509">
    <property type="component" value="Unassembled WGS sequence"/>
</dbReference>
<organism evidence="1 2">
    <name type="scientific">Solibaculum intestinale</name>
    <dbReference type="NCBI Taxonomy" id="3133165"/>
    <lineage>
        <taxon>Bacteria</taxon>
        <taxon>Bacillati</taxon>
        <taxon>Bacillota</taxon>
        <taxon>Clostridia</taxon>
        <taxon>Eubacteriales</taxon>
        <taxon>Oscillospiraceae</taxon>
        <taxon>Solibaculum</taxon>
    </lineage>
</organism>
<reference evidence="1 2" key="1">
    <citation type="submission" date="2024-03" db="EMBL/GenBank/DDBJ databases">
        <title>Human intestinal bacterial collection.</title>
        <authorList>
            <person name="Pauvert C."/>
            <person name="Hitch T.C.A."/>
            <person name="Clavel T."/>
        </authorList>
    </citation>
    <scope>NUCLEOTIDE SEQUENCE [LARGE SCALE GENOMIC DNA]</scope>
    <source>
        <strain evidence="1 2">CLA-JM-H44</strain>
    </source>
</reference>
<sequence>MEKRFGNQLRGKAGASLAIVLIFLSFCLLIGSSVLLSASSNVGDSRKAAREEQVYLTAKSAGQLLKEQVEKLTLTMEQTPDGKIQITSRDDALPLSKFAAAAVSKVAGGAGEQTYPATVTGVPGMDAQMELTMTNTYDLTAVIRAQEEKDSYQMTAYFIAVTRPAGDGTKTEISWQFDRFAAGK</sequence>
<dbReference type="EMBL" id="JBBMFD010000016">
    <property type="protein sequence ID" value="MEQ2441058.1"/>
    <property type="molecule type" value="Genomic_DNA"/>
</dbReference>
<dbReference type="RefSeq" id="WP_349219942.1">
    <property type="nucleotide sequence ID" value="NZ_JBBMFD010000016.1"/>
</dbReference>
<protein>
    <recommendedName>
        <fullName evidence="3">Type 4 fimbrial biogenesis protein PilX N-terminal domain-containing protein</fullName>
    </recommendedName>
</protein>
<evidence type="ECO:0000313" key="1">
    <source>
        <dbReference type="EMBL" id="MEQ2441058.1"/>
    </source>
</evidence>
<proteinExistence type="predicted"/>